<dbReference type="PANTHER" id="PTHR43227:SF9">
    <property type="entry name" value="SN-GLYCEROL-3-PHOSPHATE TRANSPORT SYSTEM PERMEASE PROTEIN UGPA"/>
    <property type="match status" value="1"/>
</dbReference>
<dbReference type="Pfam" id="PF00528">
    <property type="entry name" value="BPD_transp_1"/>
    <property type="match status" value="1"/>
</dbReference>
<feature type="transmembrane region" description="Helical" evidence="11">
    <location>
        <begin position="263"/>
        <end position="285"/>
    </location>
</feature>
<evidence type="ECO:0000256" key="11">
    <source>
        <dbReference type="RuleBase" id="RU363032"/>
    </source>
</evidence>
<keyword evidence="5" id="KW-1003">Cell membrane</keyword>
<sequence>MTSVYNKKWLAMFLAGPQVIVLALFFYLPIMKSIEWSTTLQHPFGGPSKWVGIENYIITLTDAEFYRSLMLTMKFMFFGSTLSVIVPLILALAVHRQVRMSGIARNLLVWPKAVAGASIGVVFAFIFNPFVGVFSFVNSIEPNLWNPGLNGNDAFWTIVIAHVWGGIPFNFIIFLGGLNAIPHSLNQAAAIDGASGLRRIWDIYIPLLTPQLFLSFVLEVTDSVVSAFALVASMTQGGPGGSTKFLVYKIYEDGFLGLDLSGASTQTVILTVFVLLVAFCQFLFLEKKVKYAR</sequence>
<evidence type="ECO:0000256" key="4">
    <source>
        <dbReference type="ARBA" id="ARBA00022448"/>
    </source>
</evidence>
<evidence type="ECO:0000313" key="13">
    <source>
        <dbReference type="EMBL" id="GEA51736.1"/>
    </source>
</evidence>
<keyword evidence="7 11" id="KW-0812">Transmembrane</keyword>
<dbReference type="InterPro" id="IPR050809">
    <property type="entry name" value="UgpAE/MalFG_permease"/>
</dbReference>
<protein>
    <recommendedName>
        <fullName evidence="10">sn-glycerol-3-phosphate transport system permease protein UgpA</fullName>
    </recommendedName>
</protein>
<evidence type="ECO:0000256" key="3">
    <source>
        <dbReference type="ARBA" id="ARBA00011557"/>
    </source>
</evidence>
<dbReference type="OrthoDB" id="9785347at2"/>
<dbReference type="EMBL" id="BJLF01000012">
    <property type="protein sequence ID" value="GEA51736.1"/>
    <property type="molecule type" value="Genomic_DNA"/>
</dbReference>
<evidence type="ECO:0000313" key="14">
    <source>
        <dbReference type="Proteomes" id="UP000318717"/>
    </source>
</evidence>
<dbReference type="AlphaFoldDB" id="A0A4Y3HX85"/>
<feature type="transmembrane region" description="Helical" evidence="11">
    <location>
        <begin position="154"/>
        <end position="181"/>
    </location>
</feature>
<proteinExistence type="inferred from homology"/>
<dbReference type="PROSITE" id="PS50928">
    <property type="entry name" value="ABC_TM1"/>
    <property type="match status" value="1"/>
</dbReference>
<dbReference type="GO" id="GO:0005886">
    <property type="term" value="C:plasma membrane"/>
    <property type="evidence" value="ECO:0007669"/>
    <property type="project" value="UniProtKB-SubCell"/>
</dbReference>
<comment type="subcellular location">
    <subcellularLocation>
        <location evidence="1">Cell inner membrane</location>
        <topology evidence="1">Multi-pass membrane protein</topology>
    </subcellularLocation>
    <subcellularLocation>
        <location evidence="11">Cell membrane</location>
        <topology evidence="11">Multi-pass membrane protein</topology>
    </subcellularLocation>
</comment>
<feature type="transmembrane region" description="Helical" evidence="11">
    <location>
        <begin position="75"/>
        <end position="94"/>
    </location>
</feature>
<gene>
    <name evidence="13" type="ORF">VIN01S_25400</name>
</gene>
<evidence type="ECO:0000256" key="1">
    <source>
        <dbReference type="ARBA" id="ARBA00004429"/>
    </source>
</evidence>
<dbReference type="InterPro" id="IPR035906">
    <property type="entry name" value="MetI-like_sf"/>
</dbReference>
<evidence type="ECO:0000256" key="9">
    <source>
        <dbReference type="ARBA" id="ARBA00023136"/>
    </source>
</evidence>
<keyword evidence="8 11" id="KW-1133">Transmembrane helix</keyword>
<evidence type="ECO:0000256" key="8">
    <source>
        <dbReference type="ARBA" id="ARBA00022989"/>
    </source>
</evidence>
<dbReference type="RefSeq" id="WP_141346207.1">
    <property type="nucleotide sequence ID" value="NZ_BJLF01000012.1"/>
</dbReference>
<dbReference type="GO" id="GO:0055085">
    <property type="term" value="P:transmembrane transport"/>
    <property type="evidence" value="ECO:0007669"/>
    <property type="project" value="InterPro"/>
</dbReference>
<dbReference type="SUPFAM" id="SSF161098">
    <property type="entry name" value="MetI-like"/>
    <property type="match status" value="1"/>
</dbReference>
<dbReference type="Gene3D" id="1.10.3720.10">
    <property type="entry name" value="MetI-like"/>
    <property type="match status" value="1"/>
</dbReference>
<evidence type="ECO:0000259" key="12">
    <source>
        <dbReference type="PROSITE" id="PS50928"/>
    </source>
</evidence>
<comment type="subunit">
    <text evidence="3">The complex is composed of two ATP-binding proteins (UgpC), two transmembrane proteins (UgpA and UgpE) and a solute-binding protein (UgpB).</text>
</comment>
<accession>A0A4Y3HX85</accession>
<evidence type="ECO:0000256" key="10">
    <source>
        <dbReference type="ARBA" id="ARBA00040780"/>
    </source>
</evidence>
<dbReference type="PANTHER" id="PTHR43227">
    <property type="entry name" value="BLL4140 PROTEIN"/>
    <property type="match status" value="1"/>
</dbReference>
<dbReference type="Proteomes" id="UP000318717">
    <property type="component" value="Unassembled WGS sequence"/>
</dbReference>
<feature type="transmembrane region" description="Helical" evidence="11">
    <location>
        <begin position="114"/>
        <end position="134"/>
    </location>
</feature>
<feature type="transmembrane region" description="Helical" evidence="11">
    <location>
        <begin position="9"/>
        <end position="30"/>
    </location>
</feature>
<keyword evidence="4 11" id="KW-0813">Transport</keyword>
<reference evidence="13 14" key="1">
    <citation type="submission" date="2019-06" db="EMBL/GenBank/DDBJ databases">
        <title>Whole genome shotgun sequence of Vibrio inusitatus NBRC 102082.</title>
        <authorList>
            <person name="Hosoyama A."/>
            <person name="Uohara A."/>
            <person name="Ohji S."/>
            <person name="Ichikawa N."/>
        </authorList>
    </citation>
    <scope>NUCLEOTIDE SEQUENCE [LARGE SCALE GENOMIC DNA]</scope>
    <source>
        <strain evidence="13 14">NBRC 102082</strain>
    </source>
</reference>
<evidence type="ECO:0000256" key="2">
    <source>
        <dbReference type="ARBA" id="ARBA00008852"/>
    </source>
</evidence>
<keyword evidence="14" id="KW-1185">Reference proteome</keyword>
<evidence type="ECO:0000256" key="6">
    <source>
        <dbReference type="ARBA" id="ARBA00022519"/>
    </source>
</evidence>
<comment type="caution">
    <text evidence="13">The sequence shown here is derived from an EMBL/GenBank/DDBJ whole genome shotgun (WGS) entry which is preliminary data.</text>
</comment>
<organism evidence="13 14">
    <name type="scientific">Vibrio inusitatus NBRC 102082</name>
    <dbReference type="NCBI Taxonomy" id="1219070"/>
    <lineage>
        <taxon>Bacteria</taxon>
        <taxon>Pseudomonadati</taxon>
        <taxon>Pseudomonadota</taxon>
        <taxon>Gammaproteobacteria</taxon>
        <taxon>Vibrionales</taxon>
        <taxon>Vibrionaceae</taxon>
        <taxon>Vibrio</taxon>
    </lineage>
</organism>
<comment type="similarity">
    <text evidence="2">Belongs to the binding-protein-dependent transport system permease family. UgpAE subfamily.</text>
</comment>
<keyword evidence="6" id="KW-0997">Cell inner membrane</keyword>
<evidence type="ECO:0000256" key="5">
    <source>
        <dbReference type="ARBA" id="ARBA00022475"/>
    </source>
</evidence>
<evidence type="ECO:0000256" key="7">
    <source>
        <dbReference type="ARBA" id="ARBA00022692"/>
    </source>
</evidence>
<dbReference type="InterPro" id="IPR000515">
    <property type="entry name" value="MetI-like"/>
</dbReference>
<name>A0A4Y3HX85_9VIBR</name>
<keyword evidence="9 11" id="KW-0472">Membrane</keyword>
<dbReference type="CDD" id="cd06261">
    <property type="entry name" value="TM_PBP2"/>
    <property type="match status" value="1"/>
</dbReference>
<feature type="domain" description="ABC transmembrane type-1" evidence="12">
    <location>
        <begin position="69"/>
        <end position="281"/>
    </location>
</feature>